<name>A0A511W4G2_9BACI</name>
<feature type="domain" description="AB hydrolase-1" evidence="1">
    <location>
        <begin position="3"/>
        <end position="116"/>
    </location>
</feature>
<dbReference type="EMBL" id="BJYA01000012">
    <property type="protein sequence ID" value="GEN45994.1"/>
    <property type="molecule type" value="Genomic_DNA"/>
</dbReference>
<comment type="caution">
    <text evidence="2">The sequence shown here is derived from an EMBL/GenBank/DDBJ whole genome shotgun (WGS) entry which is preliminary data.</text>
</comment>
<dbReference type="OrthoDB" id="9775557at2"/>
<dbReference type="AlphaFoldDB" id="A0A511W4G2"/>
<evidence type="ECO:0000313" key="3">
    <source>
        <dbReference type="Proteomes" id="UP000321440"/>
    </source>
</evidence>
<evidence type="ECO:0000313" key="2">
    <source>
        <dbReference type="EMBL" id="GEN45994.1"/>
    </source>
</evidence>
<accession>A0A511W4G2</accession>
<keyword evidence="3" id="KW-1185">Reference proteome</keyword>
<reference evidence="2 3" key="1">
    <citation type="submission" date="2019-07" db="EMBL/GenBank/DDBJ databases">
        <title>Whole genome shotgun sequence of Alkalibacillus haloalkaliphilus NBRC 103110.</title>
        <authorList>
            <person name="Hosoyama A."/>
            <person name="Uohara A."/>
            <person name="Ohji S."/>
            <person name="Ichikawa N."/>
        </authorList>
    </citation>
    <scope>NUCLEOTIDE SEQUENCE [LARGE SCALE GENOMIC DNA]</scope>
    <source>
        <strain evidence="2 3">NBRC 103110</strain>
    </source>
</reference>
<evidence type="ECO:0000259" key="1">
    <source>
        <dbReference type="Pfam" id="PF12697"/>
    </source>
</evidence>
<dbReference type="PANTHER" id="PTHR37946:SF1">
    <property type="entry name" value="SLL1969 PROTEIN"/>
    <property type="match status" value="1"/>
</dbReference>
<dbReference type="SUPFAM" id="SSF53474">
    <property type="entry name" value="alpha/beta-Hydrolases"/>
    <property type="match status" value="1"/>
</dbReference>
<protein>
    <recommendedName>
        <fullName evidence="1">AB hydrolase-1 domain-containing protein</fullName>
    </recommendedName>
</protein>
<organism evidence="2 3">
    <name type="scientific">Alkalibacillus haloalkaliphilus</name>
    <dbReference type="NCBI Taxonomy" id="94136"/>
    <lineage>
        <taxon>Bacteria</taxon>
        <taxon>Bacillati</taxon>
        <taxon>Bacillota</taxon>
        <taxon>Bacilli</taxon>
        <taxon>Bacillales</taxon>
        <taxon>Bacillaceae</taxon>
        <taxon>Alkalibacillus</taxon>
    </lineage>
</organism>
<gene>
    <name evidence="2" type="ORF">AHA02nite_17700</name>
</gene>
<sequence>MKVILIHGFFRNDKDMHTMANYLQKQGYDCFTPDLPLTFNEFDVIVTLVEDLLEGVVRSGIGPDEKVHLVGHSTGGLVIRKLLTDTKYLDYIGRCVLIGTPNRGSQLADLASKVRGYVDVFRTVRSLSTEYLDNVVFQNDTGIEIGAIAGDKSNLAFNPLIPGDNDGYIEVDSVYYPGLKDFKVLPYGHRSIHHEVETFKHVDNFFKSGQFIH</sequence>
<dbReference type="Proteomes" id="UP000321440">
    <property type="component" value="Unassembled WGS sequence"/>
</dbReference>
<dbReference type="InterPro" id="IPR000073">
    <property type="entry name" value="AB_hydrolase_1"/>
</dbReference>
<dbReference type="RefSeq" id="WP_146816406.1">
    <property type="nucleotide sequence ID" value="NZ_BJYA01000012.1"/>
</dbReference>
<proteinExistence type="predicted"/>
<dbReference type="PANTHER" id="PTHR37946">
    <property type="entry name" value="SLL1969 PROTEIN"/>
    <property type="match status" value="1"/>
</dbReference>
<dbReference type="Gene3D" id="3.40.50.1820">
    <property type="entry name" value="alpha/beta hydrolase"/>
    <property type="match status" value="1"/>
</dbReference>
<dbReference type="InterPro" id="IPR029058">
    <property type="entry name" value="AB_hydrolase_fold"/>
</dbReference>
<dbReference type="Pfam" id="PF12697">
    <property type="entry name" value="Abhydrolase_6"/>
    <property type="match status" value="1"/>
</dbReference>